<evidence type="ECO:0000313" key="3">
    <source>
        <dbReference type="EMBL" id="GGZ96535.1"/>
    </source>
</evidence>
<dbReference type="GO" id="GO:0016740">
    <property type="term" value="F:transferase activity"/>
    <property type="evidence" value="ECO:0007669"/>
    <property type="project" value="InterPro"/>
</dbReference>
<feature type="domain" description="A-factor biosynthesis hotdog" evidence="2">
    <location>
        <begin position="209"/>
        <end position="317"/>
    </location>
</feature>
<protein>
    <submittedName>
        <fullName evidence="3">Adhesin</fullName>
    </submittedName>
</protein>
<dbReference type="InterPro" id="IPR005509">
    <property type="entry name" value="AfsA_hotdog_dom"/>
</dbReference>
<comment type="caution">
    <text evidence="3">The sequence shown here is derived from an EMBL/GenBank/DDBJ whole genome shotgun (WGS) entry which is preliminary data.</text>
</comment>
<proteinExistence type="predicted"/>
<dbReference type="AlphaFoldDB" id="A0A918VGB2"/>
<organism evidence="3 4">
    <name type="scientific">Streptomyces subrutilus</name>
    <dbReference type="NCBI Taxonomy" id="36818"/>
    <lineage>
        <taxon>Bacteria</taxon>
        <taxon>Bacillati</taxon>
        <taxon>Actinomycetota</taxon>
        <taxon>Actinomycetes</taxon>
        <taxon>Kitasatosporales</taxon>
        <taxon>Streptomycetaceae</taxon>
        <taxon>Streptomyces</taxon>
    </lineage>
</organism>
<dbReference type="InterPro" id="IPR047757">
    <property type="entry name" value="AfsA-like"/>
</dbReference>
<gene>
    <name evidence="3" type="ORF">GCM10010371_65670</name>
</gene>
<feature type="domain" description="A-factor biosynthesis hotdog" evidence="2">
    <location>
        <begin position="41"/>
        <end position="176"/>
    </location>
</feature>
<dbReference type="Proteomes" id="UP000634660">
    <property type="component" value="Unassembled WGS sequence"/>
</dbReference>
<evidence type="ECO:0000256" key="1">
    <source>
        <dbReference type="SAM" id="MobiDB-lite"/>
    </source>
</evidence>
<reference evidence="3" key="1">
    <citation type="journal article" date="2014" name="Int. J. Syst. Evol. Microbiol.">
        <title>Complete genome sequence of Corynebacterium casei LMG S-19264T (=DSM 44701T), isolated from a smear-ripened cheese.</title>
        <authorList>
            <consortium name="US DOE Joint Genome Institute (JGI-PGF)"/>
            <person name="Walter F."/>
            <person name="Albersmeier A."/>
            <person name="Kalinowski J."/>
            <person name="Ruckert C."/>
        </authorList>
    </citation>
    <scope>NUCLEOTIDE SEQUENCE</scope>
    <source>
        <strain evidence="3">JCM 4834</strain>
    </source>
</reference>
<sequence>MTMLTIRENTPLLPPPGAPLTRCNPLPTPTPALTTTVPREYVHRSSLAEVFLTGCHRTGEHTFHLTGQWPRAHTFFTTPDHTRHDPVQAGETIRQTGLYLCHALYHVPLTHNVLLHTLDFTTHPHHMHIGTTPTDLHITAHCTNTTQKGNRFSGTLHTTIHRNNHPIATGTARFTCIPPTTYQRLRTPHHTTPHPPLPRLTPIPPHTAGRHHPHDVVLAPTNHPHHWQLNPDLNHPILFEHTNDHHPGMVLIEAARQAAHALHHPTNPTYTPTTLTTQFHQYAELHTPCYITATTPTPHHTHITAHQNNNPIFTTTLTHTTP</sequence>
<dbReference type="RefSeq" id="WP_229886923.1">
    <property type="nucleotide sequence ID" value="NZ_BMVX01000042.1"/>
</dbReference>
<dbReference type="NCBIfam" id="NF041195">
    <property type="entry name" value="ScbA_BarX_GamBu"/>
    <property type="match status" value="1"/>
</dbReference>
<dbReference type="Pfam" id="PF03756">
    <property type="entry name" value="AfsA"/>
    <property type="match status" value="2"/>
</dbReference>
<evidence type="ECO:0000313" key="4">
    <source>
        <dbReference type="Proteomes" id="UP000634660"/>
    </source>
</evidence>
<accession>A0A918VGB2</accession>
<dbReference type="EMBL" id="BMVX01000042">
    <property type="protein sequence ID" value="GGZ96535.1"/>
    <property type="molecule type" value="Genomic_DNA"/>
</dbReference>
<reference evidence="3" key="2">
    <citation type="submission" date="2020-09" db="EMBL/GenBank/DDBJ databases">
        <authorList>
            <person name="Sun Q."/>
            <person name="Ohkuma M."/>
        </authorList>
    </citation>
    <scope>NUCLEOTIDE SEQUENCE</scope>
    <source>
        <strain evidence="3">JCM 4834</strain>
    </source>
</reference>
<name>A0A918VGB2_9ACTN</name>
<evidence type="ECO:0000259" key="2">
    <source>
        <dbReference type="Pfam" id="PF03756"/>
    </source>
</evidence>
<feature type="region of interest" description="Disordered" evidence="1">
    <location>
        <begin position="1"/>
        <end position="20"/>
    </location>
</feature>